<organism evidence="17 18">
    <name type="scientific">Sipha flava</name>
    <name type="common">yellow sugarcane aphid</name>
    <dbReference type="NCBI Taxonomy" id="143950"/>
    <lineage>
        <taxon>Eukaryota</taxon>
        <taxon>Metazoa</taxon>
        <taxon>Ecdysozoa</taxon>
        <taxon>Arthropoda</taxon>
        <taxon>Hexapoda</taxon>
        <taxon>Insecta</taxon>
        <taxon>Pterygota</taxon>
        <taxon>Neoptera</taxon>
        <taxon>Paraneoptera</taxon>
        <taxon>Hemiptera</taxon>
        <taxon>Sternorrhyncha</taxon>
        <taxon>Aphidomorpha</taxon>
        <taxon>Aphidoidea</taxon>
        <taxon>Aphididae</taxon>
        <taxon>Sipha</taxon>
    </lineage>
</organism>
<dbReference type="InterPro" id="IPR011032">
    <property type="entry name" value="GroES-like_sf"/>
</dbReference>
<dbReference type="Pfam" id="PF16197">
    <property type="entry name" value="KAsynt_C_assoc"/>
    <property type="match status" value="1"/>
</dbReference>
<feature type="domain" description="PKS/mFAS DH" evidence="16">
    <location>
        <begin position="850"/>
        <end position="1145"/>
    </location>
</feature>
<dbReference type="InterPro" id="IPR001227">
    <property type="entry name" value="Ac_transferase_dom_sf"/>
</dbReference>
<dbReference type="SUPFAM" id="SSF51735">
    <property type="entry name" value="NAD(P)-binding Rossmann-fold domains"/>
    <property type="match status" value="1"/>
</dbReference>
<dbReference type="InterPro" id="IPR016036">
    <property type="entry name" value="Malonyl_transacylase_ACP-bd"/>
</dbReference>
<evidence type="ECO:0000256" key="11">
    <source>
        <dbReference type="ARBA" id="ARBA00023160"/>
    </source>
</evidence>
<dbReference type="InterPro" id="IPR042104">
    <property type="entry name" value="PKS_dehydratase_sf"/>
</dbReference>
<keyword evidence="11" id="KW-0275">Fatty acid biosynthesis</keyword>
<keyword evidence="9" id="KW-0520">NAD</keyword>
<feature type="domain" description="Ketosynthase family 3 (KS3)" evidence="15">
    <location>
        <begin position="16"/>
        <end position="422"/>
    </location>
</feature>
<evidence type="ECO:0000256" key="5">
    <source>
        <dbReference type="ARBA" id="ARBA00022801"/>
    </source>
</evidence>
<sequence length="2054" mass="224576">MAPNVEAAGSLKCCKDDDIVISGLSGRLPHCETFEEFKDKLFKGTDILAEGESRWPEGICGEAVTKIGTVGGLWKFDSTFFNVHPKLAERLDPQIRIMLESTYEAFVDAGVNPTSLRGSNTAVVVGTTNNDCADWWSADPDRTNGYEFLGNTRTMFPNRVSFSFDLKGPSYAIDSGSSGSLLAFEHAYRMLKQGTVDGAVVIGCSLLLNPVLSVMLQKMNTVSLEAKSKPFDASGQGCVRSDAVVVVYMQRAKDAKRVYATAVNVAANTEGFRLEGATYPTNGQQIELFKEVLDNANVSAADVDYIESSACGEQLSDAQELNAITEVYCKNRSKPLLIGSVKSNIGDSEPASGLCGVLKTVLAMDSKKLPPTLNYNSPNPKVPALKDGRLEVVNKSLPWNGQYAAVNAVGIGGVNAHALLKAYEKENALPQDIIPRLVVGSARTESAINYMLDRIESLPRNPEFYGLLYDVQSRNIPGHNYRGYSILGEQNNREIAVLGAGKRQVWYVFSGMGSQWTGMGRDLLILPPFKASIEKSANTLKTLGLDLYAILNSNEKTVFDNVLNSFVGIAAIQMALVDVLNTVGITPDGIVGHSVGELACAYADGTLTAEQTIIVAYWRGRSLLDLNLAPGAMAAVGLSWEEANARVPSDIAVACHNSEDGVTISGPPDSIAKFVDKLKSEGVFAREVNSSGVAFHSWYIAAAGPVFKEKVTGIIGVPKARSSKWISTSIPESRWNEPLAQFSSVAYHVNNLVSPVLFNSALKHVPDNSVVIEIAPHALLQAILKPSVGPKCSHIGLVRRNQSTVSNLLSSIGKLFNAGLHPKLENLYPPISYPVSRGTPSLQPLVEWDHSDKWNVVSFIDHEILSSGEVRLDIDVENELYSYLRGNYIDGVEVFPYASYLIFAWKGLAKLQQSSIDKIPIGFDNVQFIKTIPIPESGKIEFYVNILEGTGEFEVKQNNVVVVTGFIKIQSSDEQMQLSELKAYEVEQLSTADIYQDLACKGYKYNKSFQGIKLASNNGNCGKIAFDGNWAPFLESLLQLHLLKLDTRDHYAIQYLFKLTILPEKQYQAVSSNSASFSVYDNIGVIKSAGVEIRDVRSIMVSIRKELEQDFDLESYIFVPFISDEPVSQPLNNIVQIVLENASKSFDVSEVVTVQQELLVLQILSLAKSKSLFPINANVYAKDINSYKSDQSSVNYYEQDVLLSALEKQSFFVVANSVIENTKLLSNVLVGVESGGFLLTVERAFNSTFRQSGVDVIAKYTDGQQYYILLKKNIDTPTPLTVSVKSSFSWIETLKSSIQNANNSNRDIVLVSQNLENTGIIGLTKSLRQESNGKFVKCVSIKDNKAPAFSTSTPLYQEQLKKGLAVNMFHSGVWGTCVFVPYQPTTVQVEHAFINTKKGGDVNSLQFFEGKLSTFNPSISYPDHELCYPYYVPLNGLDVKLANGIFSYKGVSGDITRQGSYLGMEFSGRDSNGKRVIGWVPGGALATSVLVHKDLKWQIPDDWTLEEACTVPRTYGIAYYGLVARGNLQPGESVYIHAGASGISTAAIAITLEIGATPYVGVFNKQQRVFLKARFPQLNDDSLADLSDNGGFEQHLLEQTEGKGVDLIFDTYSMVNKRQEFVNSLAEYGRLIDFEVFAPMPDSIGVSGNLKSITHSKLSADIILFSPSDTKCIQRLVDQGIKSKIVLPMETTVFPVDQVVEAFKYNSNCANNLGRTVVEIREEEDKKNTLPAKKLVTALPKLFFSPENSFVISGDEESLSLELIQFLANRGARKFVLVSKMNKKPSSGYKNLTLRRLKNKNITVVVSLADPSTVKGAEDVLREAITLGPVGGIYYISTAPETNVLQSLSENDFVTAKNAVSDAVANFDTLSRKLIPQLEYFVILAPSVASRGAQTKANYVFANADIYRIAEVRKISGYPAVIIEYGAIDGSPASFNSPNFTASPIVVALNVLDNATKNSKKATVTSLSKFNGPNLNNDTDAASPVLLAIAKIFGHKSLSKIDQTYTLAQLGLDTILAPRVLKVIKEQTNAQVDIEELRLMTFPVLRAKINALLA</sequence>
<dbReference type="Pfam" id="PF00698">
    <property type="entry name" value="Acyl_transf_1"/>
    <property type="match status" value="1"/>
</dbReference>
<name>A0A8B8G8C7_9HEMI</name>
<dbReference type="InterPro" id="IPR013968">
    <property type="entry name" value="PKS_KR"/>
</dbReference>
<dbReference type="Gene3D" id="3.90.180.10">
    <property type="entry name" value="Medium-chain alcohol dehydrogenases, catalytic domain"/>
    <property type="match status" value="1"/>
</dbReference>
<dbReference type="InterPro" id="IPR020841">
    <property type="entry name" value="PKS_Beta-ketoAc_synthase_dom"/>
</dbReference>
<evidence type="ECO:0000256" key="8">
    <source>
        <dbReference type="ARBA" id="ARBA00023002"/>
    </source>
</evidence>
<dbReference type="EC" id="2.3.1.85" evidence="1"/>
<dbReference type="CDD" id="cd05195">
    <property type="entry name" value="enoyl_red"/>
    <property type="match status" value="1"/>
</dbReference>
<dbReference type="SMART" id="SM00827">
    <property type="entry name" value="PKS_AT"/>
    <property type="match status" value="1"/>
</dbReference>
<dbReference type="Gene3D" id="3.40.47.10">
    <property type="match status" value="1"/>
</dbReference>
<dbReference type="SUPFAM" id="SSF50129">
    <property type="entry name" value="GroES-like"/>
    <property type="match status" value="1"/>
</dbReference>
<evidence type="ECO:0000256" key="6">
    <source>
        <dbReference type="ARBA" id="ARBA00022832"/>
    </source>
</evidence>
<dbReference type="SUPFAM" id="SSF55048">
    <property type="entry name" value="Probable ACP-binding domain of malonyl-CoA ACP transacylase"/>
    <property type="match status" value="1"/>
</dbReference>
<keyword evidence="17" id="KW-1185">Reference proteome</keyword>
<dbReference type="InterPro" id="IPR049391">
    <property type="entry name" value="FAS_pseudo-KR"/>
</dbReference>
<keyword evidence="6" id="KW-0276">Fatty acid metabolism</keyword>
<dbReference type="PROSITE" id="PS52004">
    <property type="entry name" value="KS3_2"/>
    <property type="match status" value="1"/>
</dbReference>
<protein>
    <recommendedName>
        <fullName evidence="2">Fatty acid synthase</fullName>
        <ecNumber evidence="1">2.3.1.85</ecNumber>
    </recommendedName>
</protein>
<evidence type="ECO:0000256" key="13">
    <source>
        <dbReference type="ARBA" id="ARBA00044883"/>
    </source>
</evidence>
<dbReference type="GO" id="GO:0016491">
    <property type="term" value="F:oxidoreductase activity"/>
    <property type="evidence" value="ECO:0007669"/>
    <property type="project" value="UniProtKB-KW"/>
</dbReference>
<dbReference type="InterPro" id="IPR050091">
    <property type="entry name" value="PKS_NRPS_Biosynth_Enz"/>
</dbReference>
<evidence type="ECO:0000256" key="9">
    <source>
        <dbReference type="ARBA" id="ARBA00023027"/>
    </source>
</evidence>
<dbReference type="UniPathway" id="UPA00094"/>
<dbReference type="SUPFAM" id="SSF52151">
    <property type="entry name" value="FabD/lysophospholipase-like"/>
    <property type="match status" value="1"/>
</dbReference>
<evidence type="ECO:0000256" key="2">
    <source>
        <dbReference type="ARBA" id="ARBA00018769"/>
    </source>
</evidence>
<dbReference type="Gene3D" id="3.30.70.3290">
    <property type="match status" value="1"/>
</dbReference>
<keyword evidence="12" id="KW-0511">Multifunctional enzyme</keyword>
<keyword evidence="8" id="KW-0560">Oxidoreductase</keyword>
<dbReference type="Proteomes" id="UP000694846">
    <property type="component" value="Unplaced"/>
</dbReference>
<dbReference type="PROSITE" id="PS52019">
    <property type="entry name" value="PKS_MFAS_DH"/>
    <property type="match status" value="1"/>
</dbReference>
<dbReference type="Gene3D" id="3.10.129.110">
    <property type="entry name" value="Polyketide synthase dehydratase"/>
    <property type="match status" value="1"/>
</dbReference>
<dbReference type="InterPro" id="IPR032821">
    <property type="entry name" value="PKS_assoc"/>
</dbReference>
<keyword evidence="7" id="KW-0521">NADP</keyword>
<keyword evidence="3" id="KW-0596">Phosphopantetheine</keyword>
<dbReference type="InterPro" id="IPR016039">
    <property type="entry name" value="Thiolase-like"/>
</dbReference>
<evidence type="ECO:0000313" key="18">
    <source>
        <dbReference type="RefSeq" id="XP_025419118.1"/>
    </source>
</evidence>
<feature type="region of interest" description="C-terminal hotdog fold" evidence="14">
    <location>
        <begin position="986"/>
        <end position="1145"/>
    </location>
</feature>
<evidence type="ECO:0000256" key="1">
    <source>
        <dbReference type="ARBA" id="ARBA00012873"/>
    </source>
</evidence>
<dbReference type="InterPro" id="IPR016035">
    <property type="entry name" value="Acyl_Trfase/lysoPLipase"/>
</dbReference>
<evidence type="ECO:0000256" key="3">
    <source>
        <dbReference type="ARBA" id="ARBA00022450"/>
    </source>
</evidence>
<evidence type="ECO:0000259" key="15">
    <source>
        <dbReference type="PROSITE" id="PS52004"/>
    </source>
</evidence>
<evidence type="ECO:0000313" key="17">
    <source>
        <dbReference type="Proteomes" id="UP000694846"/>
    </source>
</evidence>
<evidence type="ECO:0000259" key="16">
    <source>
        <dbReference type="PROSITE" id="PS52019"/>
    </source>
</evidence>
<gene>
    <name evidence="18" type="primary">LOC112689559</name>
</gene>
<evidence type="ECO:0000256" key="14">
    <source>
        <dbReference type="PROSITE-ProRule" id="PRU01363"/>
    </source>
</evidence>
<comment type="catalytic activity">
    <reaction evidence="13">
        <text>acetyl-CoA + n malonyl-CoA + 2n NADPH + 2n H(+) = a long-chain fatty acid + (n+1) CoA + n CO2 + 2n NADP(+).</text>
        <dbReference type="EC" id="2.3.1.85"/>
    </reaction>
</comment>
<keyword evidence="4" id="KW-0444">Lipid biosynthesis</keyword>
<dbReference type="GO" id="GO:0016787">
    <property type="term" value="F:hydrolase activity"/>
    <property type="evidence" value="ECO:0007669"/>
    <property type="project" value="UniProtKB-KW"/>
</dbReference>
<keyword evidence="5" id="KW-0378">Hydrolase</keyword>
<dbReference type="Gene3D" id="3.40.366.10">
    <property type="entry name" value="Malonyl-Coenzyme A Acyl Carrier Protein, domain 2"/>
    <property type="match status" value="1"/>
</dbReference>
<dbReference type="InterPro" id="IPR020843">
    <property type="entry name" value="ER"/>
</dbReference>
<dbReference type="Pfam" id="PF21149">
    <property type="entry name" value="FAS_pseudo-KR"/>
    <property type="match status" value="1"/>
</dbReference>
<accession>A0A8B8G8C7</accession>
<dbReference type="SMART" id="SM00825">
    <property type="entry name" value="PKS_KS"/>
    <property type="match status" value="1"/>
</dbReference>
<dbReference type="InterPro" id="IPR014030">
    <property type="entry name" value="Ketoacyl_synth_N"/>
</dbReference>
<comment type="caution">
    <text evidence="14">Lacks conserved residue(s) required for the propagation of feature annotation.</text>
</comment>
<dbReference type="InterPro" id="IPR036291">
    <property type="entry name" value="NAD(P)-bd_dom_sf"/>
</dbReference>
<dbReference type="Gene3D" id="3.40.50.720">
    <property type="entry name" value="NAD(P)-binding Rossmann-like Domain"/>
    <property type="match status" value="1"/>
</dbReference>
<dbReference type="InterPro" id="IPR014031">
    <property type="entry name" value="Ketoacyl_synth_C"/>
</dbReference>
<evidence type="ECO:0000256" key="10">
    <source>
        <dbReference type="ARBA" id="ARBA00023098"/>
    </source>
</evidence>
<reference evidence="18" key="1">
    <citation type="submission" date="2025-08" db="UniProtKB">
        <authorList>
            <consortium name="RefSeq"/>
        </authorList>
    </citation>
    <scope>IDENTIFICATION</scope>
    <source>
        <tissue evidence="18">Whole body</tissue>
    </source>
</reference>
<dbReference type="Pfam" id="PF02801">
    <property type="entry name" value="Ketoacyl-synt_C"/>
    <property type="match status" value="1"/>
</dbReference>
<dbReference type="PANTHER" id="PTHR43775:SF7">
    <property type="entry name" value="FATTY ACID SYNTHASE"/>
    <property type="match status" value="1"/>
</dbReference>
<feature type="region of interest" description="N-terminal hotdog fold" evidence="14">
    <location>
        <begin position="850"/>
        <end position="976"/>
    </location>
</feature>
<dbReference type="GO" id="GO:0006633">
    <property type="term" value="P:fatty acid biosynthetic process"/>
    <property type="evidence" value="ECO:0007669"/>
    <property type="project" value="UniProtKB-UniPathway"/>
</dbReference>
<dbReference type="OrthoDB" id="329835at2759"/>
<dbReference type="RefSeq" id="XP_025419118.1">
    <property type="nucleotide sequence ID" value="XM_025563333.1"/>
</dbReference>
<dbReference type="InterPro" id="IPR014043">
    <property type="entry name" value="Acyl_transferase_dom"/>
</dbReference>
<dbReference type="SMART" id="SM00829">
    <property type="entry name" value="PKS_ER"/>
    <property type="match status" value="1"/>
</dbReference>
<dbReference type="SUPFAM" id="SSF53901">
    <property type="entry name" value="Thiolase-like"/>
    <property type="match status" value="2"/>
</dbReference>
<evidence type="ECO:0000256" key="7">
    <source>
        <dbReference type="ARBA" id="ARBA00022857"/>
    </source>
</evidence>
<dbReference type="PANTHER" id="PTHR43775">
    <property type="entry name" value="FATTY ACID SYNTHASE"/>
    <property type="match status" value="1"/>
</dbReference>
<keyword evidence="10" id="KW-0443">Lipid metabolism</keyword>
<dbReference type="InterPro" id="IPR049900">
    <property type="entry name" value="PKS_mFAS_DH"/>
</dbReference>
<dbReference type="GeneID" id="112689559"/>
<dbReference type="Pfam" id="PF00109">
    <property type="entry name" value="ketoacyl-synt"/>
    <property type="match status" value="1"/>
</dbReference>
<evidence type="ECO:0000256" key="12">
    <source>
        <dbReference type="ARBA" id="ARBA00023268"/>
    </source>
</evidence>
<evidence type="ECO:0000256" key="4">
    <source>
        <dbReference type="ARBA" id="ARBA00022516"/>
    </source>
</evidence>
<proteinExistence type="predicted"/>
<dbReference type="GO" id="GO:0004312">
    <property type="term" value="F:fatty acid synthase activity"/>
    <property type="evidence" value="ECO:0007669"/>
    <property type="project" value="UniProtKB-EC"/>
</dbReference>
<dbReference type="CDD" id="cd00833">
    <property type="entry name" value="PKS"/>
    <property type="match status" value="1"/>
</dbReference>
<dbReference type="Pfam" id="PF08659">
    <property type="entry name" value="KR"/>
    <property type="match status" value="1"/>
</dbReference>